<dbReference type="RefSeq" id="WP_021298123.1">
    <property type="nucleotide sequence ID" value="NZ_AURB01000175.1"/>
</dbReference>
<dbReference type="EC" id="4.1.99.22" evidence="1 12"/>
<feature type="binding site" evidence="12">
    <location>
        <position position="29"/>
    </location>
    <ligand>
        <name>[4Fe-4S] cluster</name>
        <dbReference type="ChEBI" id="CHEBI:49883"/>
        <label>1</label>
        <note>4Fe-4S-S-AdoMet</note>
    </ligand>
</feature>
<feature type="binding site" evidence="12">
    <location>
        <position position="271"/>
    </location>
    <ligand>
        <name>[4Fe-4S] cluster</name>
        <dbReference type="ChEBI" id="CHEBI:49883"/>
        <label>2</label>
        <note>4Fe-4S-substrate</note>
    </ligand>
</feature>
<dbReference type="SFLD" id="SFLDG01386">
    <property type="entry name" value="main_SPASM_domain-containing"/>
    <property type="match status" value="1"/>
</dbReference>
<feature type="binding site" evidence="12">
    <location>
        <position position="35"/>
    </location>
    <ligand>
        <name>S-adenosyl-L-methionine</name>
        <dbReference type="ChEBI" id="CHEBI:59789"/>
    </ligand>
</feature>
<organism evidence="13 14">
    <name type="scientific">Alicyclobacillus acidoterrestris (strain ATCC 49025 / DSM 3922 / CIP 106132 / NCIMB 13137 / GD3B)</name>
    <dbReference type="NCBI Taxonomy" id="1356854"/>
    <lineage>
        <taxon>Bacteria</taxon>
        <taxon>Bacillati</taxon>
        <taxon>Bacillota</taxon>
        <taxon>Bacilli</taxon>
        <taxon>Bacillales</taxon>
        <taxon>Alicyclobacillaceae</taxon>
        <taxon>Alicyclobacillus</taxon>
    </lineage>
</organism>
<protein>
    <recommendedName>
        <fullName evidence="1 12">GTP 3',8-cyclase</fullName>
        <ecNumber evidence="1 12">4.1.99.22</ecNumber>
    </recommendedName>
    <alternativeName>
        <fullName evidence="12">Molybdenum cofactor biosynthesis protein A</fullName>
    </alternativeName>
</protein>
<evidence type="ECO:0000256" key="1">
    <source>
        <dbReference type="ARBA" id="ARBA00012167"/>
    </source>
</evidence>
<accession>A0A9E6ZKZ1</accession>
<feature type="binding site" evidence="12">
    <location>
        <position position="76"/>
    </location>
    <ligand>
        <name>GTP</name>
        <dbReference type="ChEBI" id="CHEBI:37565"/>
    </ligand>
</feature>
<dbReference type="InterPro" id="IPR007197">
    <property type="entry name" value="rSAM"/>
</dbReference>
<proteinExistence type="inferred from homology"/>
<dbReference type="PROSITE" id="PS51918">
    <property type="entry name" value="RADICAL_SAM"/>
    <property type="match status" value="1"/>
</dbReference>
<dbReference type="eggNOG" id="COG2896">
    <property type="taxonomic scope" value="Bacteria"/>
</dbReference>
<dbReference type="GO" id="GO:0046872">
    <property type="term" value="F:metal ion binding"/>
    <property type="evidence" value="ECO:0007669"/>
    <property type="project" value="UniProtKB-KW"/>
</dbReference>
<dbReference type="InterPro" id="IPR013785">
    <property type="entry name" value="Aldolase_TIM"/>
</dbReference>
<dbReference type="KEGG" id="aaco:K1I37_02660"/>
<dbReference type="InterPro" id="IPR010505">
    <property type="entry name" value="MoaA_twitch"/>
</dbReference>
<name>T0BPP6_ALIAG</name>
<feature type="binding site" evidence="12">
    <location>
        <begin position="273"/>
        <end position="275"/>
    </location>
    <ligand>
        <name>GTP</name>
        <dbReference type="ChEBI" id="CHEBI:37565"/>
    </ligand>
</feature>
<dbReference type="GO" id="GO:0005525">
    <property type="term" value="F:GTP binding"/>
    <property type="evidence" value="ECO:0007669"/>
    <property type="project" value="UniProtKB-UniRule"/>
</dbReference>
<evidence type="ECO:0000256" key="8">
    <source>
        <dbReference type="ARBA" id="ARBA00023134"/>
    </source>
</evidence>
<dbReference type="InterPro" id="IPR040064">
    <property type="entry name" value="MoaA-like"/>
</dbReference>
<feature type="binding site" evidence="12">
    <location>
        <position position="268"/>
    </location>
    <ligand>
        <name>[4Fe-4S] cluster</name>
        <dbReference type="ChEBI" id="CHEBI:49883"/>
        <label>2</label>
        <note>4Fe-4S-substrate</note>
    </ligand>
</feature>
<keyword evidence="3 12" id="KW-0949">S-adenosyl-L-methionine</keyword>
<comment type="function">
    <text evidence="12">Catalyzes the cyclization of GTP to (8S)-3',8-cyclo-7,8-dihydroguanosine 5'-triphosphate.</text>
</comment>
<dbReference type="NCBIfam" id="TIGR02666">
    <property type="entry name" value="moaA"/>
    <property type="match status" value="1"/>
</dbReference>
<dbReference type="GO" id="GO:0051539">
    <property type="term" value="F:4 iron, 4 sulfur cluster binding"/>
    <property type="evidence" value="ECO:0007669"/>
    <property type="project" value="UniProtKB-UniRule"/>
</dbReference>
<keyword evidence="8 12" id="KW-0342">GTP-binding</keyword>
<dbReference type="SFLD" id="SFLDS00029">
    <property type="entry name" value="Radical_SAM"/>
    <property type="match status" value="1"/>
</dbReference>
<dbReference type="SMART" id="SM00729">
    <property type="entry name" value="Elp3"/>
    <property type="match status" value="1"/>
</dbReference>
<keyword evidence="7 12" id="KW-0411">Iron-sulfur</keyword>
<feature type="binding site" evidence="12">
    <location>
        <position position="36"/>
    </location>
    <ligand>
        <name>[4Fe-4S] cluster</name>
        <dbReference type="ChEBI" id="CHEBI:49883"/>
        <label>1</label>
        <note>4Fe-4S-S-AdoMet</note>
    </ligand>
</feature>
<evidence type="ECO:0000256" key="9">
    <source>
        <dbReference type="ARBA" id="ARBA00023150"/>
    </source>
</evidence>
<dbReference type="HAMAP" id="MF_01225_B">
    <property type="entry name" value="MoaA_B"/>
    <property type="match status" value="1"/>
</dbReference>
<feature type="binding site" evidence="12">
    <location>
        <position position="285"/>
    </location>
    <ligand>
        <name>[4Fe-4S] cluster</name>
        <dbReference type="ChEBI" id="CHEBI:49883"/>
        <label>2</label>
        <note>4Fe-4S-substrate</note>
    </ligand>
</feature>
<feature type="binding site" evidence="12">
    <location>
        <position position="204"/>
    </location>
    <ligand>
        <name>S-adenosyl-L-methionine</name>
        <dbReference type="ChEBI" id="CHEBI:59789"/>
    </ligand>
</feature>
<evidence type="ECO:0000313" key="14">
    <source>
        <dbReference type="Proteomes" id="UP000829401"/>
    </source>
</evidence>
<evidence type="ECO:0000256" key="5">
    <source>
        <dbReference type="ARBA" id="ARBA00022741"/>
    </source>
</evidence>
<comment type="pathway">
    <text evidence="12">Cofactor biosynthesis; molybdopterin biosynthesis.</text>
</comment>
<feature type="binding site" evidence="12">
    <location>
        <position position="33"/>
    </location>
    <ligand>
        <name>[4Fe-4S] cluster</name>
        <dbReference type="ChEBI" id="CHEBI:49883"/>
        <label>1</label>
        <note>4Fe-4S-S-AdoMet</note>
    </ligand>
</feature>
<dbReference type="InterPro" id="IPR050105">
    <property type="entry name" value="MoCo_biosynth_MoaA/MoaC"/>
</dbReference>
<comment type="similarity">
    <text evidence="12">Belongs to the radical SAM superfamily. MoaA family.</text>
</comment>
<dbReference type="Gene3D" id="3.20.20.70">
    <property type="entry name" value="Aldolase class I"/>
    <property type="match status" value="1"/>
</dbReference>
<comment type="subunit">
    <text evidence="12">Monomer and homodimer.</text>
</comment>
<dbReference type="InterPro" id="IPR013483">
    <property type="entry name" value="MoaA"/>
</dbReference>
<evidence type="ECO:0000256" key="10">
    <source>
        <dbReference type="ARBA" id="ARBA00023239"/>
    </source>
</evidence>
<gene>
    <name evidence="12 13" type="primary">moaA</name>
    <name evidence="13" type="ORF">K1I37_02660</name>
</gene>
<evidence type="ECO:0000256" key="4">
    <source>
        <dbReference type="ARBA" id="ARBA00022723"/>
    </source>
</evidence>
<keyword evidence="9 12" id="KW-0501">Molybdenum cofactor biosynthesis</keyword>
<dbReference type="PANTHER" id="PTHR22960:SF0">
    <property type="entry name" value="MOLYBDENUM COFACTOR BIOSYNTHESIS PROTEIN 1"/>
    <property type="match status" value="1"/>
</dbReference>
<dbReference type="InterPro" id="IPR006638">
    <property type="entry name" value="Elp3/MiaA/NifB-like_rSAM"/>
</dbReference>
<dbReference type="Pfam" id="PF04055">
    <property type="entry name" value="Radical_SAM"/>
    <property type="match status" value="1"/>
</dbReference>
<dbReference type="Proteomes" id="UP000829401">
    <property type="component" value="Chromosome"/>
</dbReference>
<dbReference type="SFLD" id="SFLDG01383">
    <property type="entry name" value="cyclic_pyranopterin_phosphate"/>
    <property type="match status" value="1"/>
</dbReference>
<evidence type="ECO:0000256" key="3">
    <source>
        <dbReference type="ARBA" id="ARBA00022691"/>
    </source>
</evidence>
<reference evidence="14" key="1">
    <citation type="journal article" date="2022" name="G3 (Bethesda)">
        <title>Unveiling the complete genome sequence of Alicyclobacillus acidoterrestris DSM 3922T, a taint-producing strain.</title>
        <authorList>
            <person name="Leonardo I.C."/>
            <person name="Barreto Crespo M.T."/>
            <person name="Gaspar F.B."/>
        </authorList>
    </citation>
    <scope>NUCLEOTIDE SEQUENCE [LARGE SCALE GENOMIC DNA]</scope>
    <source>
        <strain evidence="14">DSM 3922</strain>
    </source>
</reference>
<dbReference type="SUPFAM" id="SSF102114">
    <property type="entry name" value="Radical SAM enzymes"/>
    <property type="match status" value="1"/>
</dbReference>
<evidence type="ECO:0000256" key="12">
    <source>
        <dbReference type="HAMAP-Rule" id="MF_01225"/>
    </source>
</evidence>
<dbReference type="PROSITE" id="PS01305">
    <property type="entry name" value="MOAA_NIFB_PQQE"/>
    <property type="match status" value="1"/>
</dbReference>
<dbReference type="STRING" id="1356854.N007_01675"/>
<evidence type="ECO:0000256" key="6">
    <source>
        <dbReference type="ARBA" id="ARBA00023004"/>
    </source>
</evidence>
<evidence type="ECO:0000256" key="2">
    <source>
        <dbReference type="ARBA" id="ARBA00022485"/>
    </source>
</evidence>
<evidence type="ECO:0000313" key="13">
    <source>
        <dbReference type="EMBL" id="UNO49471.1"/>
    </source>
</evidence>
<dbReference type="OrthoDB" id="9763993at2"/>
<evidence type="ECO:0000256" key="11">
    <source>
        <dbReference type="ARBA" id="ARBA00048697"/>
    </source>
</evidence>
<feature type="binding site" evidence="12">
    <location>
        <position position="170"/>
    </location>
    <ligand>
        <name>GTP</name>
        <dbReference type="ChEBI" id="CHEBI:37565"/>
    </ligand>
</feature>
<keyword evidence="5 12" id="KW-0547">Nucleotide-binding</keyword>
<comment type="cofactor">
    <cofactor evidence="12">
        <name>[4Fe-4S] cluster</name>
        <dbReference type="ChEBI" id="CHEBI:49883"/>
    </cofactor>
    <text evidence="12">Binds 2 [4Fe-4S] clusters. Binds 1 [4Fe-4S] cluster coordinated with 3 cysteines and an exchangeable S-adenosyl-L-methionine and 1 [4Fe-4S] cluster coordinated with 3 cysteines and the GTP-derived substrate.</text>
</comment>
<comment type="catalytic activity">
    <reaction evidence="11 12">
        <text>GTP + AH2 + S-adenosyl-L-methionine = (8S)-3',8-cyclo-7,8-dihydroguanosine 5'-triphosphate + 5'-deoxyadenosine + L-methionine + A + H(+)</text>
        <dbReference type="Rhea" id="RHEA:49576"/>
        <dbReference type="ChEBI" id="CHEBI:13193"/>
        <dbReference type="ChEBI" id="CHEBI:15378"/>
        <dbReference type="ChEBI" id="CHEBI:17319"/>
        <dbReference type="ChEBI" id="CHEBI:17499"/>
        <dbReference type="ChEBI" id="CHEBI:37565"/>
        <dbReference type="ChEBI" id="CHEBI:57844"/>
        <dbReference type="ChEBI" id="CHEBI:59789"/>
        <dbReference type="ChEBI" id="CHEBI:131766"/>
        <dbReference type="EC" id="4.1.99.22"/>
    </reaction>
</comment>
<accession>T0BPP6</accession>
<dbReference type="CDD" id="cd21117">
    <property type="entry name" value="Twitch_MoaA"/>
    <property type="match status" value="1"/>
</dbReference>
<keyword evidence="2 12" id="KW-0004">4Fe-4S</keyword>
<dbReference type="PANTHER" id="PTHR22960">
    <property type="entry name" value="MOLYBDOPTERIN COFACTOR SYNTHESIS PROTEIN A"/>
    <property type="match status" value="1"/>
</dbReference>
<dbReference type="GO" id="GO:0061798">
    <property type="term" value="F:GTP 3',8'-cyclase activity"/>
    <property type="evidence" value="ECO:0007669"/>
    <property type="project" value="UniProtKB-UniRule"/>
</dbReference>
<dbReference type="GO" id="GO:0061799">
    <property type="term" value="F:cyclic pyranopterin monophosphate synthase activity"/>
    <property type="evidence" value="ECO:0007669"/>
    <property type="project" value="TreeGrafter"/>
</dbReference>
<dbReference type="InterPro" id="IPR000385">
    <property type="entry name" value="MoaA_NifB_PqqE_Fe-S-bd_CS"/>
</dbReference>
<keyword evidence="14" id="KW-1185">Reference proteome</keyword>
<dbReference type="CDD" id="cd01335">
    <property type="entry name" value="Radical_SAM"/>
    <property type="match status" value="1"/>
</dbReference>
<sequence length="343" mass="38076">MSLHHSGNAIRDALSRPLKDLRISLTDRCNFRCKYCMPKEVFGKDYSYLSEEETLTIDEIVRVTRILSEAGVHKVRLTGGEPLLRRDLPEIIHALASLPGIDDIAVTSNGSMLTPKRAKALKDAGLRRITISLDALDDTVFRRMNDVGFPVNRVLTAIESALAAGLTPVKVNMVVRRGFNDTEILPMAEHFRGTGVVLRFIEYMDVGNSNGWKLDDVVSASEIYDTIAQKYPLVPVAPDLPGEVAERFAYQDGAGQIGIIHAVTKPFCTGCSRLRLTASGELFTCLFATRGKPIRAMLRDGATDEELRAAMTGVWKARTDRYSEERNEQTVHRPRIEMSRIGG</sequence>
<dbReference type="EMBL" id="CP080467">
    <property type="protein sequence ID" value="UNO49471.1"/>
    <property type="molecule type" value="Genomic_DNA"/>
</dbReference>
<dbReference type="GO" id="GO:0006777">
    <property type="term" value="P:Mo-molybdopterin cofactor biosynthetic process"/>
    <property type="evidence" value="ECO:0007669"/>
    <property type="project" value="UniProtKB-UniRule"/>
</dbReference>
<dbReference type="AlphaFoldDB" id="T0BPP6"/>
<keyword evidence="10 12" id="KW-0456">Lyase</keyword>
<keyword evidence="6 12" id="KW-0408">Iron</keyword>
<evidence type="ECO:0000256" key="7">
    <source>
        <dbReference type="ARBA" id="ARBA00023014"/>
    </source>
</evidence>
<feature type="binding site" evidence="12">
    <location>
        <position position="22"/>
    </location>
    <ligand>
        <name>GTP</name>
        <dbReference type="ChEBI" id="CHEBI:37565"/>
    </ligand>
</feature>
<dbReference type="SFLD" id="SFLDG01067">
    <property type="entry name" value="SPASM/twitch_domain_containing"/>
    <property type="match status" value="1"/>
</dbReference>
<dbReference type="InterPro" id="IPR058240">
    <property type="entry name" value="rSAM_sf"/>
</dbReference>
<dbReference type="GO" id="GO:1904047">
    <property type="term" value="F:S-adenosyl-L-methionine binding"/>
    <property type="evidence" value="ECO:0007669"/>
    <property type="project" value="UniProtKB-UniRule"/>
</dbReference>
<feature type="binding site" evidence="12">
    <location>
        <position position="107"/>
    </location>
    <ligand>
        <name>GTP</name>
        <dbReference type="ChEBI" id="CHEBI:37565"/>
    </ligand>
</feature>
<keyword evidence="4 12" id="KW-0479">Metal-binding</keyword>
<dbReference type="Pfam" id="PF06463">
    <property type="entry name" value="Mob_synth_C"/>
    <property type="match status" value="1"/>
</dbReference>
<feature type="binding site" evidence="12">
    <location>
        <position position="80"/>
    </location>
    <ligand>
        <name>S-adenosyl-L-methionine</name>
        <dbReference type="ChEBI" id="CHEBI:59789"/>
    </ligand>
</feature>
<feature type="binding site" evidence="12">
    <location>
        <position position="132"/>
    </location>
    <ligand>
        <name>S-adenosyl-L-methionine</name>
        <dbReference type="ChEBI" id="CHEBI:59789"/>
    </ligand>
</feature>